<evidence type="ECO:0000313" key="2">
    <source>
        <dbReference type="Proteomes" id="UP000824120"/>
    </source>
</evidence>
<gene>
    <name evidence="1" type="ORF">H5410_061217</name>
</gene>
<organism evidence="1 2">
    <name type="scientific">Solanum commersonii</name>
    <name type="common">Commerson's wild potato</name>
    <name type="synonym">Commerson's nightshade</name>
    <dbReference type="NCBI Taxonomy" id="4109"/>
    <lineage>
        <taxon>Eukaryota</taxon>
        <taxon>Viridiplantae</taxon>
        <taxon>Streptophyta</taxon>
        <taxon>Embryophyta</taxon>
        <taxon>Tracheophyta</taxon>
        <taxon>Spermatophyta</taxon>
        <taxon>Magnoliopsida</taxon>
        <taxon>eudicotyledons</taxon>
        <taxon>Gunneridae</taxon>
        <taxon>Pentapetalae</taxon>
        <taxon>asterids</taxon>
        <taxon>lamiids</taxon>
        <taxon>Solanales</taxon>
        <taxon>Solanaceae</taxon>
        <taxon>Solanoideae</taxon>
        <taxon>Solaneae</taxon>
        <taxon>Solanum</taxon>
    </lineage>
</organism>
<sequence>MDTIYITNRNNSFLDLDCVADINKTIQLWVGYISKQLIDDKIGMLEVPGYIERTLIGTVKLWLQNLAEESTKTLRNNKKIDGELATTPIDILNKYEIAIRNEFSSTTTEVEEQNKEKQLHRNLMLKLAICNMCYIDEYTCVFREYYYKGTYSTDEAK</sequence>
<reference evidence="1 2" key="1">
    <citation type="submission" date="2020-09" db="EMBL/GenBank/DDBJ databases">
        <title>De no assembly of potato wild relative species, Solanum commersonii.</title>
        <authorList>
            <person name="Cho K."/>
        </authorList>
    </citation>
    <scope>NUCLEOTIDE SEQUENCE [LARGE SCALE GENOMIC DNA]</scope>
    <source>
        <strain evidence="1">LZ3.2</strain>
        <tissue evidence="1">Leaf</tissue>
    </source>
</reference>
<dbReference type="AlphaFoldDB" id="A0A9J5W734"/>
<protein>
    <submittedName>
        <fullName evidence="1">Uncharacterized protein</fullName>
    </submittedName>
</protein>
<proteinExistence type="predicted"/>
<dbReference type="Proteomes" id="UP000824120">
    <property type="component" value="Chromosome 12"/>
</dbReference>
<comment type="caution">
    <text evidence="1">The sequence shown here is derived from an EMBL/GenBank/DDBJ whole genome shotgun (WGS) entry which is preliminary data.</text>
</comment>
<evidence type="ECO:0000313" key="1">
    <source>
        <dbReference type="EMBL" id="KAG5571451.1"/>
    </source>
</evidence>
<keyword evidence="2" id="KW-1185">Reference proteome</keyword>
<accession>A0A9J5W734</accession>
<dbReference type="EMBL" id="JACXVP010000012">
    <property type="protein sequence ID" value="KAG5571451.1"/>
    <property type="molecule type" value="Genomic_DNA"/>
</dbReference>
<dbReference type="OrthoDB" id="1742911at2759"/>
<name>A0A9J5W734_SOLCO</name>